<feature type="region of interest" description="Disordered" evidence="4">
    <location>
        <begin position="99"/>
        <end position="121"/>
    </location>
</feature>
<dbReference type="RefSeq" id="WP_081358451.1">
    <property type="nucleotide sequence ID" value="NZ_FOKQ01000021.1"/>
</dbReference>
<dbReference type="SUPFAM" id="SSF160537">
    <property type="entry name" value="SpoVG-like"/>
    <property type="match status" value="1"/>
</dbReference>
<dbReference type="AlphaFoldDB" id="A0A1I1M4A4"/>
<evidence type="ECO:0000256" key="2">
    <source>
        <dbReference type="ARBA" id="ARBA00023210"/>
    </source>
</evidence>
<reference evidence="5 6" key="1">
    <citation type="submission" date="2016-10" db="EMBL/GenBank/DDBJ databases">
        <authorList>
            <person name="de Groot N.N."/>
        </authorList>
    </citation>
    <scope>NUCLEOTIDE SEQUENCE [LARGE SCALE GENOMIC DNA]</scope>
    <source>
        <strain evidence="5 6">AR67</strain>
    </source>
</reference>
<keyword evidence="1" id="KW-0132">Cell division</keyword>
<proteinExistence type="predicted"/>
<evidence type="ECO:0000256" key="4">
    <source>
        <dbReference type="SAM" id="MobiDB-lite"/>
    </source>
</evidence>
<keyword evidence="2" id="KW-0717">Septation</keyword>
<evidence type="ECO:0000313" key="6">
    <source>
        <dbReference type="Proteomes" id="UP000182192"/>
    </source>
</evidence>
<dbReference type="Pfam" id="PF04026">
    <property type="entry name" value="SpoVG"/>
    <property type="match status" value="1"/>
</dbReference>
<evidence type="ECO:0000256" key="3">
    <source>
        <dbReference type="ARBA" id="ARBA00023306"/>
    </source>
</evidence>
<keyword evidence="3" id="KW-0131">Cell cycle</keyword>
<dbReference type="InterPro" id="IPR036751">
    <property type="entry name" value="SpoVG_sf"/>
</dbReference>
<dbReference type="Gene3D" id="3.30.1120.40">
    <property type="entry name" value="Stage V sporulation protein G"/>
    <property type="match status" value="1"/>
</dbReference>
<dbReference type="Proteomes" id="UP000182192">
    <property type="component" value="Unassembled WGS sequence"/>
</dbReference>
<gene>
    <name evidence="5" type="ORF">SAMN02910406_02413</name>
</gene>
<dbReference type="PANTHER" id="PTHR38429">
    <property type="entry name" value="SEPTATION PROTEIN SPOVG-RELATED"/>
    <property type="match status" value="1"/>
</dbReference>
<accession>A0A1I1M4A4</accession>
<dbReference type="OrthoDB" id="9796286at2"/>
<sequence>MKINTNINRIIDKPDSSVKAFASASFDGYFAVHGIKVCEGEKGLFISMPSTSYSNQNGEKKYKDIFHPITKEAREALNTAVIMAYNAELAQSQGSDIVVQDSPGEETAEQSMDASGPMMPL</sequence>
<name>A0A1I1M4A4_RUMAL</name>
<evidence type="ECO:0000313" key="5">
    <source>
        <dbReference type="EMBL" id="SFC80211.1"/>
    </source>
</evidence>
<protein>
    <submittedName>
        <fullName evidence="5">Stage V sporulation protein G</fullName>
    </submittedName>
</protein>
<dbReference type="GO" id="GO:0000917">
    <property type="term" value="P:division septum assembly"/>
    <property type="evidence" value="ECO:0007669"/>
    <property type="project" value="UniProtKB-KW"/>
</dbReference>
<dbReference type="EMBL" id="FOKQ01000021">
    <property type="protein sequence ID" value="SFC80211.1"/>
    <property type="molecule type" value="Genomic_DNA"/>
</dbReference>
<dbReference type="InterPro" id="IPR007170">
    <property type="entry name" value="SpoVG"/>
</dbReference>
<organism evidence="5 6">
    <name type="scientific">Ruminococcus albus</name>
    <dbReference type="NCBI Taxonomy" id="1264"/>
    <lineage>
        <taxon>Bacteria</taxon>
        <taxon>Bacillati</taxon>
        <taxon>Bacillota</taxon>
        <taxon>Clostridia</taxon>
        <taxon>Eubacteriales</taxon>
        <taxon>Oscillospiraceae</taxon>
        <taxon>Ruminococcus</taxon>
    </lineage>
</organism>
<evidence type="ECO:0000256" key="1">
    <source>
        <dbReference type="ARBA" id="ARBA00022618"/>
    </source>
</evidence>
<dbReference type="GO" id="GO:0030435">
    <property type="term" value="P:sporulation resulting in formation of a cellular spore"/>
    <property type="evidence" value="ECO:0007669"/>
    <property type="project" value="InterPro"/>
</dbReference>
<dbReference type="PANTHER" id="PTHR38429:SF1">
    <property type="entry name" value="SEPTATION PROTEIN SPOVG-RELATED"/>
    <property type="match status" value="1"/>
</dbReference>